<evidence type="ECO:0000313" key="2">
    <source>
        <dbReference type="Proteomes" id="UP000324222"/>
    </source>
</evidence>
<dbReference type="EMBL" id="VSRR010047985">
    <property type="protein sequence ID" value="MPC78264.1"/>
    <property type="molecule type" value="Genomic_DNA"/>
</dbReference>
<protein>
    <submittedName>
        <fullName evidence="1">Uncharacterized protein</fullName>
    </submittedName>
</protein>
<reference evidence="1 2" key="1">
    <citation type="submission" date="2019-05" db="EMBL/GenBank/DDBJ databases">
        <title>Another draft genome of Portunus trituberculatus and its Hox gene families provides insights of decapod evolution.</title>
        <authorList>
            <person name="Jeong J.-H."/>
            <person name="Song I."/>
            <person name="Kim S."/>
            <person name="Choi T."/>
            <person name="Kim D."/>
            <person name="Ryu S."/>
            <person name="Kim W."/>
        </authorList>
    </citation>
    <scope>NUCLEOTIDE SEQUENCE [LARGE SCALE GENOMIC DNA]</scope>
    <source>
        <tissue evidence="1">Muscle</tissue>
    </source>
</reference>
<keyword evidence="2" id="KW-1185">Reference proteome</keyword>
<evidence type="ECO:0000313" key="1">
    <source>
        <dbReference type="EMBL" id="MPC78264.1"/>
    </source>
</evidence>
<comment type="caution">
    <text evidence="1">The sequence shown here is derived from an EMBL/GenBank/DDBJ whole genome shotgun (WGS) entry which is preliminary data.</text>
</comment>
<dbReference type="AlphaFoldDB" id="A0A5B7IC86"/>
<name>A0A5B7IC86_PORTR</name>
<gene>
    <name evidence="1" type="ORF">E2C01_072749</name>
</gene>
<organism evidence="1 2">
    <name type="scientific">Portunus trituberculatus</name>
    <name type="common">Swimming crab</name>
    <name type="synonym">Neptunus trituberculatus</name>
    <dbReference type="NCBI Taxonomy" id="210409"/>
    <lineage>
        <taxon>Eukaryota</taxon>
        <taxon>Metazoa</taxon>
        <taxon>Ecdysozoa</taxon>
        <taxon>Arthropoda</taxon>
        <taxon>Crustacea</taxon>
        <taxon>Multicrustacea</taxon>
        <taxon>Malacostraca</taxon>
        <taxon>Eumalacostraca</taxon>
        <taxon>Eucarida</taxon>
        <taxon>Decapoda</taxon>
        <taxon>Pleocyemata</taxon>
        <taxon>Brachyura</taxon>
        <taxon>Eubrachyura</taxon>
        <taxon>Portunoidea</taxon>
        <taxon>Portunidae</taxon>
        <taxon>Portuninae</taxon>
        <taxon>Portunus</taxon>
    </lineage>
</organism>
<proteinExistence type="predicted"/>
<sequence>MCEGEARWRRGVVIAADLMGTTTTTTTTANATTTTATAIQKYNIIVSGAELIDTYSLEMRLN</sequence>
<accession>A0A5B7IC86</accession>
<dbReference type="Proteomes" id="UP000324222">
    <property type="component" value="Unassembled WGS sequence"/>
</dbReference>